<proteinExistence type="predicted"/>
<dbReference type="SFLD" id="SFLDG01067">
    <property type="entry name" value="SPASM/twitch_domain_containing"/>
    <property type="match status" value="1"/>
</dbReference>
<keyword evidence="5" id="KW-0411">Iron-sulfur</keyword>
<dbReference type="InterPro" id="IPR013785">
    <property type="entry name" value="Aldolase_TIM"/>
</dbReference>
<name>A0A9D2KNX1_9BACT</name>
<dbReference type="GO" id="GO:0046872">
    <property type="term" value="F:metal ion binding"/>
    <property type="evidence" value="ECO:0007669"/>
    <property type="project" value="UniProtKB-KW"/>
</dbReference>
<comment type="caution">
    <text evidence="7">The sequence shown here is derived from an EMBL/GenBank/DDBJ whole genome shotgun (WGS) entry which is preliminary data.</text>
</comment>
<evidence type="ECO:0000313" key="7">
    <source>
        <dbReference type="EMBL" id="HJA78132.1"/>
    </source>
</evidence>
<keyword evidence="4" id="KW-0408">Iron</keyword>
<reference evidence="7" key="1">
    <citation type="journal article" date="2021" name="PeerJ">
        <title>Extensive microbial diversity within the chicken gut microbiome revealed by metagenomics and culture.</title>
        <authorList>
            <person name="Gilroy R."/>
            <person name="Ravi A."/>
            <person name="Getino M."/>
            <person name="Pursley I."/>
            <person name="Horton D.L."/>
            <person name="Alikhan N.F."/>
            <person name="Baker D."/>
            <person name="Gharbi K."/>
            <person name="Hall N."/>
            <person name="Watson M."/>
            <person name="Adriaenssens E.M."/>
            <person name="Foster-Nyarko E."/>
            <person name="Jarju S."/>
            <person name="Secka A."/>
            <person name="Antonio M."/>
            <person name="Oren A."/>
            <person name="Chaudhuri R.R."/>
            <person name="La Ragione R."/>
            <person name="Hildebrand F."/>
            <person name="Pallen M.J."/>
        </authorList>
    </citation>
    <scope>NUCLEOTIDE SEQUENCE</scope>
    <source>
        <strain evidence="7">5032</strain>
    </source>
</reference>
<evidence type="ECO:0000256" key="2">
    <source>
        <dbReference type="ARBA" id="ARBA00022691"/>
    </source>
</evidence>
<dbReference type="PROSITE" id="PS51918">
    <property type="entry name" value="RADICAL_SAM"/>
    <property type="match status" value="1"/>
</dbReference>
<evidence type="ECO:0000313" key="8">
    <source>
        <dbReference type="Proteomes" id="UP000823821"/>
    </source>
</evidence>
<evidence type="ECO:0000256" key="5">
    <source>
        <dbReference type="ARBA" id="ARBA00023014"/>
    </source>
</evidence>
<evidence type="ECO:0000256" key="4">
    <source>
        <dbReference type="ARBA" id="ARBA00023004"/>
    </source>
</evidence>
<dbReference type="GO" id="GO:0003824">
    <property type="term" value="F:catalytic activity"/>
    <property type="evidence" value="ECO:0007669"/>
    <property type="project" value="InterPro"/>
</dbReference>
<sequence length="296" mass="34037">MLTCRDMFSTLNIEPEALLPCCTAQCGFRLDYHGGPFPVAGYLRYLQLMQRRFRQQRPTCSPTCNRLAQVPDDSLTPFPPRLSFSQVLINHHRHYCNCRCTYCPFWNVKPKPPLFSIADILQSLMAQEVIADACTFAWGGGESTLLPEFDEQVILLAGRGYRQFIHTNAVRFSPAIAEVLRRGQAVVNVSLDSGDAAGYARIKGIDAWDQVIENLGRYRQQLVRPDALEIKYIINRDSAHPHAIQRFFDTCRRLDIKRVLYAFDITDRPWEPYYPLAEFFVRQAEDAGMEHDFFFG</sequence>
<evidence type="ECO:0000256" key="1">
    <source>
        <dbReference type="ARBA" id="ARBA00001966"/>
    </source>
</evidence>
<keyword evidence="3" id="KW-0479">Metal-binding</keyword>
<dbReference type="Proteomes" id="UP000823821">
    <property type="component" value="Unassembled WGS sequence"/>
</dbReference>
<dbReference type="InterPro" id="IPR007197">
    <property type="entry name" value="rSAM"/>
</dbReference>
<dbReference type="PANTHER" id="PTHR11228">
    <property type="entry name" value="RADICAL SAM DOMAIN PROTEIN"/>
    <property type="match status" value="1"/>
</dbReference>
<reference evidence="7" key="2">
    <citation type="submission" date="2021-04" db="EMBL/GenBank/DDBJ databases">
        <authorList>
            <person name="Gilroy R."/>
        </authorList>
    </citation>
    <scope>NUCLEOTIDE SEQUENCE</scope>
    <source>
        <strain evidence="7">5032</strain>
    </source>
</reference>
<keyword evidence="2" id="KW-0949">S-adenosyl-L-methionine</keyword>
<gene>
    <name evidence="7" type="ORF">H9784_00970</name>
</gene>
<dbReference type="InterPro" id="IPR058240">
    <property type="entry name" value="rSAM_sf"/>
</dbReference>
<dbReference type="SFLD" id="SFLDS00029">
    <property type="entry name" value="Radical_SAM"/>
    <property type="match status" value="1"/>
</dbReference>
<dbReference type="Pfam" id="PF04055">
    <property type="entry name" value="Radical_SAM"/>
    <property type="match status" value="1"/>
</dbReference>
<dbReference type="AlphaFoldDB" id="A0A9D2KNX1"/>
<dbReference type="PANTHER" id="PTHR11228:SF7">
    <property type="entry name" value="PQQA PEPTIDE CYCLASE"/>
    <property type="match status" value="1"/>
</dbReference>
<feature type="domain" description="Radical SAM core" evidence="6">
    <location>
        <begin position="81"/>
        <end position="296"/>
    </location>
</feature>
<comment type="cofactor">
    <cofactor evidence="1">
        <name>[4Fe-4S] cluster</name>
        <dbReference type="ChEBI" id="CHEBI:49883"/>
    </cofactor>
</comment>
<accession>A0A9D2KNX1</accession>
<dbReference type="SUPFAM" id="SSF102114">
    <property type="entry name" value="Radical SAM enzymes"/>
    <property type="match status" value="1"/>
</dbReference>
<evidence type="ECO:0000259" key="6">
    <source>
        <dbReference type="PROSITE" id="PS51918"/>
    </source>
</evidence>
<dbReference type="EMBL" id="DWZD01000007">
    <property type="protein sequence ID" value="HJA78132.1"/>
    <property type="molecule type" value="Genomic_DNA"/>
</dbReference>
<organism evidence="7 8">
    <name type="scientific">Candidatus Desulfovibrio intestinavium</name>
    <dbReference type="NCBI Taxonomy" id="2838534"/>
    <lineage>
        <taxon>Bacteria</taxon>
        <taxon>Pseudomonadati</taxon>
        <taxon>Thermodesulfobacteriota</taxon>
        <taxon>Desulfovibrionia</taxon>
        <taxon>Desulfovibrionales</taxon>
        <taxon>Desulfovibrionaceae</taxon>
        <taxon>Desulfovibrio</taxon>
    </lineage>
</organism>
<dbReference type="GO" id="GO:0051536">
    <property type="term" value="F:iron-sulfur cluster binding"/>
    <property type="evidence" value="ECO:0007669"/>
    <property type="project" value="UniProtKB-KW"/>
</dbReference>
<dbReference type="CDD" id="cd01335">
    <property type="entry name" value="Radical_SAM"/>
    <property type="match status" value="1"/>
</dbReference>
<evidence type="ECO:0000256" key="3">
    <source>
        <dbReference type="ARBA" id="ARBA00022723"/>
    </source>
</evidence>
<protein>
    <submittedName>
        <fullName evidence="7">Radical SAM protein</fullName>
    </submittedName>
</protein>
<dbReference type="Gene3D" id="3.20.20.70">
    <property type="entry name" value="Aldolase class I"/>
    <property type="match status" value="1"/>
</dbReference>
<dbReference type="InterPro" id="IPR050377">
    <property type="entry name" value="Radical_SAM_PqqE_MftC-like"/>
</dbReference>